<keyword evidence="2" id="KW-1185">Reference proteome</keyword>
<dbReference type="PROSITE" id="PS51257">
    <property type="entry name" value="PROKAR_LIPOPROTEIN"/>
    <property type="match status" value="1"/>
</dbReference>
<dbReference type="STRING" id="240015.ACP_1135"/>
<sequence length="270" mass="28522">MIFRYLRTTLVSALPAVFAVACFSGWIAVSSASAQSSSLSLTPAVIMAKGTFGQSLTQRLTINNNTPATFRFDMVAEDVVVKNGKRVFEPAGESPDSIAASAVFSPKEIVAPPHTSATVLMTVTLPLKTPLRAMVAVFHTKRVITTDQKGVGLTASIGTLVTFNLTNDVAVSIGPLQIHPPTDTTNLSMDTGLTNTGTEPALPKGTAAILNSRGHLVGKAPFTIKRLLPGEKLNFHAEYPGTLPAGSYRALCTFVFGDKTQSVQSGFTIQ</sequence>
<dbReference type="AlphaFoldDB" id="C1F4A6"/>
<dbReference type="OrthoDB" id="9842186at2"/>
<evidence type="ECO:0000313" key="1">
    <source>
        <dbReference type="EMBL" id="ACO32675.1"/>
    </source>
</evidence>
<name>C1F4A6_ACIC5</name>
<dbReference type="Proteomes" id="UP000002207">
    <property type="component" value="Chromosome"/>
</dbReference>
<proteinExistence type="predicted"/>
<protein>
    <submittedName>
        <fullName evidence="1">Putative lipoprotein</fullName>
    </submittedName>
</protein>
<accession>C1F4A6</accession>
<keyword evidence="1" id="KW-0449">Lipoprotein</keyword>
<gene>
    <name evidence="1" type="ordered locus">ACP_1135</name>
</gene>
<organism evidence="1 2">
    <name type="scientific">Acidobacterium capsulatum (strain ATCC 51196 / DSM 11244 / BCRC 80197 / JCM 7670 / NBRC 15755 / NCIMB 13165 / 161)</name>
    <dbReference type="NCBI Taxonomy" id="240015"/>
    <lineage>
        <taxon>Bacteria</taxon>
        <taxon>Pseudomonadati</taxon>
        <taxon>Acidobacteriota</taxon>
        <taxon>Terriglobia</taxon>
        <taxon>Terriglobales</taxon>
        <taxon>Acidobacteriaceae</taxon>
        <taxon>Acidobacterium</taxon>
    </lineage>
</organism>
<dbReference type="HOGENOM" id="CLU_1029061_0_0_0"/>
<dbReference type="KEGG" id="aca:ACP_1135"/>
<reference evidence="1 2" key="1">
    <citation type="journal article" date="2009" name="Appl. Environ. Microbiol.">
        <title>Three genomes from the phylum Acidobacteria provide insight into the lifestyles of these microorganisms in soils.</title>
        <authorList>
            <person name="Ward N.L."/>
            <person name="Challacombe J.F."/>
            <person name="Janssen P.H."/>
            <person name="Henrissat B."/>
            <person name="Coutinho P.M."/>
            <person name="Wu M."/>
            <person name="Xie G."/>
            <person name="Haft D.H."/>
            <person name="Sait M."/>
            <person name="Badger J."/>
            <person name="Barabote R.D."/>
            <person name="Bradley B."/>
            <person name="Brettin T.S."/>
            <person name="Brinkac L.M."/>
            <person name="Bruce D."/>
            <person name="Creasy T."/>
            <person name="Daugherty S.C."/>
            <person name="Davidsen T.M."/>
            <person name="DeBoy R.T."/>
            <person name="Detter J.C."/>
            <person name="Dodson R.J."/>
            <person name="Durkin A.S."/>
            <person name="Ganapathy A."/>
            <person name="Gwinn-Giglio M."/>
            <person name="Han C.S."/>
            <person name="Khouri H."/>
            <person name="Kiss H."/>
            <person name="Kothari S.P."/>
            <person name="Madupu R."/>
            <person name="Nelson K.E."/>
            <person name="Nelson W.C."/>
            <person name="Paulsen I."/>
            <person name="Penn K."/>
            <person name="Ren Q."/>
            <person name="Rosovitz M.J."/>
            <person name="Selengut J.D."/>
            <person name="Shrivastava S."/>
            <person name="Sullivan S.A."/>
            <person name="Tapia R."/>
            <person name="Thompson L.S."/>
            <person name="Watkins K.L."/>
            <person name="Yang Q."/>
            <person name="Yu C."/>
            <person name="Zafar N."/>
            <person name="Zhou L."/>
            <person name="Kuske C.R."/>
        </authorList>
    </citation>
    <scope>NUCLEOTIDE SEQUENCE [LARGE SCALE GENOMIC DNA]</scope>
    <source>
        <strain evidence="2">ATCC 51196 / DSM 11244 / BCRC 80197 / JCM 7670 / NBRC 15755 / NCIMB 13165 / 161</strain>
    </source>
</reference>
<dbReference type="EMBL" id="CP001472">
    <property type="protein sequence ID" value="ACO32675.1"/>
    <property type="molecule type" value="Genomic_DNA"/>
</dbReference>
<dbReference type="InParanoid" id="C1F4A6"/>
<dbReference type="RefSeq" id="WP_015896292.1">
    <property type="nucleotide sequence ID" value="NC_012483.1"/>
</dbReference>
<evidence type="ECO:0000313" key="2">
    <source>
        <dbReference type="Proteomes" id="UP000002207"/>
    </source>
</evidence>